<name>A0A1Y5F5U7_9BACT</name>
<dbReference type="AlphaFoldDB" id="A0A1Y5F5U7"/>
<dbReference type="EMBL" id="MAAO01000006">
    <property type="protein sequence ID" value="OUR96263.1"/>
    <property type="molecule type" value="Genomic_DNA"/>
</dbReference>
<dbReference type="Proteomes" id="UP000196531">
    <property type="component" value="Unassembled WGS sequence"/>
</dbReference>
<accession>A0A1Y5F5U7</accession>
<proteinExistence type="predicted"/>
<reference evidence="3" key="1">
    <citation type="journal article" date="2017" name="Proc. Natl. Acad. Sci. U.S.A.">
        <title>Simulation of Deepwater Horizon oil plume reveals substrate specialization within a complex community of hydrocarbon-degraders.</title>
        <authorList>
            <person name="Hu P."/>
            <person name="Dubinsky E.A."/>
            <person name="Probst A.J."/>
            <person name="Wang J."/>
            <person name="Sieber C.M.K."/>
            <person name="Tom L.M."/>
            <person name="Gardinali P."/>
            <person name="Banfield J.F."/>
            <person name="Atlas R.M."/>
            <person name="Andersen G.L."/>
        </authorList>
    </citation>
    <scope>NUCLEOTIDE SEQUENCE [LARGE SCALE GENOMIC DNA]</scope>
</reference>
<gene>
    <name evidence="2" type="ORF">A9Q84_07855</name>
</gene>
<feature type="chain" id="PRO_5012870508" description="Lipoprotein" evidence="1">
    <location>
        <begin position="20"/>
        <end position="151"/>
    </location>
</feature>
<comment type="caution">
    <text evidence="2">The sequence shown here is derived from an EMBL/GenBank/DDBJ whole genome shotgun (WGS) entry which is preliminary data.</text>
</comment>
<sequence length="151" mass="17697">MISSILILFLFTSIQTISAMCEFPHNPPVLCLQGRVTKVQKLSSKSFKCIIQVEVDRFVRPANVYTFSKNLDRIEFKKTKRLKKEFVELYSNDHCKIKEIKTIVEYNCNDRFSDITDFKLLDMNTLKGKVLDPWQAKRSFFNCSQILSNQE</sequence>
<evidence type="ECO:0008006" key="4">
    <source>
        <dbReference type="Google" id="ProtNLM"/>
    </source>
</evidence>
<protein>
    <recommendedName>
        <fullName evidence="4">Lipoprotein</fullName>
    </recommendedName>
</protein>
<organism evidence="2 3">
    <name type="scientific">Halobacteriovorax marinus</name>
    <dbReference type="NCBI Taxonomy" id="97084"/>
    <lineage>
        <taxon>Bacteria</taxon>
        <taxon>Pseudomonadati</taxon>
        <taxon>Bdellovibrionota</taxon>
        <taxon>Bacteriovoracia</taxon>
        <taxon>Bacteriovoracales</taxon>
        <taxon>Halobacteriovoraceae</taxon>
        <taxon>Halobacteriovorax</taxon>
    </lineage>
</organism>
<keyword evidence="1" id="KW-0732">Signal</keyword>
<evidence type="ECO:0000256" key="1">
    <source>
        <dbReference type="SAM" id="SignalP"/>
    </source>
</evidence>
<evidence type="ECO:0000313" key="3">
    <source>
        <dbReference type="Proteomes" id="UP000196531"/>
    </source>
</evidence>
<feature type="signal peptide" evidence="1">
    <location>
        <begin position="1"/>
        <end position="19"/>
    </location>
</feature>
<evidence type="ECO:0000313" key="2">
    <source>
        <dbReference type="EMBL" id="OUR96263.1"/>
    </source>
</evidence>